<feature type="non-terminal residue" evidence="1">
    <location>
        <position position="117"/>
    </location>
</feature>
<dbReference type="Proteomes" id="UP000789702">
    <property type="component" value="Unassembled WGS sequence"/>
</dbReference>
<protein>
    <submittedName>
        <fullName evidence="1">145_t:CDS:1</fullName>
    </submittedName>
</protein>
<keyword evidence="2" id="KW-1185">Reference proteome</keyword>
<name>A0ACA9PRS8_9GLOM</name>
<evidence type="ECO:0000313" key="2">
    <source>
        <dbReference type="Proteomes" id="UP000789702"/>
    </source>
</evidence>
<sequence length="117" mass="13648">QRNSYTVEEKNKAVELARRTSNSHTAQYYSLDLTMLGRWVKKFSQNPPSFSQKNVRSIGSGRRSLFPEEESQLFEWIMEVRQNGLAVTYPNIKFKMAEILDKSTKQTKDKSKRLAIE</sequence>
<reference evidence="1" key="1">
    <citation type="submission" date="2021-06" db="EMBL/GenBank/DDBJ databases">
        <authorList>
            <person name="Kallberg Y."/>
            <person name="Tangrot J."/>
            <person name="Rosling A."/>
        </authorList>
    </citation>
    <scope>NUCLEOTIDE SEQUENCE</scope>
    <source>
        <strain evidence="1">IL203A</strain>
    </source>
</reference>
<proteinExistence type="predicted"/>
<comment type="caution">
    <text evidence="1">The sequence shown here is derived from an EMBL/GenBank/DDBJ whole genome shotgun (WGS) entry which is preliminary data.</text>
</comment>
<dbReference type="EMBL" id="CAJVPU010032644">
    <property type="protein sequence ID" value="CAG8720241.1"/>
    <property type="molecule type" value="Genomic_DNA"/>
</dbReference>
<feature type="non-terminal residue" evidence="1">
    <location>
        <position position="1"/>
    </location>
</feature>
<accession>A0ACA9PRS8</accession>
<gene>
    <name evidence="1" type="ORF">DHETER_LOCUS12786</name>
</gene>
<organism evidence="1 2">
    <name type="scientific">Dentiscutata heterogama</name>
    <dbReference type="NCBI Taxonomy" id="1316150"/>
    <lineage>
        <taxon>Eukaryota</taxon>
        <taxon>Fungi</taxon>
        <taxon>Fungi incertae sedis</taxon>
        <taxon>Mucoromycota</taxon>
        <taxon>Glomeromycotina</taxon>
        <taxon>Glomeromycetes</taxon>
        <taxon>Diversisporales</taxon>
        <taxon>Gigasporaceae</taxon>
        <taxon>Dentiscutata</taxon>
    </lineage>
</organism>
<evidence type="ECO:0000313" key="1">
    <source>
        <dbReference type="EMBL" id="CAG8720241.1"/>
    </source>
</evidence>